<proteinExistence type="predicted"/>
<protein>
    <submittedName>
        <fullName evidence="2">Uncharacterized protein</fullName>
    </submittedName>
</protein>
<sequence>MWLTVGDRIVAVNPIGRHHRLFQLPEELAMRSVAMGEVDGRLHVIFLCSRRTLPVYALASLEQDDADWVRWELVTHRYMHGDLWSICHLQYTAVRSQGGSAWLSDSVGSGLVRIDVKKGHIDSIAELSAYTDARSSVMFIPRLGQLTPSIRPAGCVGSTAQARGGPAEATGRPAHAQEELAGPGW</sequence>
<evidence type="ECO:0000313" key="2">
    <source>
        <dbReference type="EMBL" id="KAF0922983.1"/>
    </source>
</evidence>
<reference evidence="2 3" key="1">
    <citation type="submission" date="2019-11" db="EMBL/GenBank/DDBJ databases">
        <title>Whole genome sequence of Oryza granulata.</title>
        <authorList>
            <person name="Li W."/>
        </authorList>
    </citation>
    <scope>NUCLEOTIDE SEQUENCE [LARGE SCALE GENOMIC DNA]</scope>
    <source>
        <strain evidence="3">cv. Menghai</strain>
        <tissue evidence="2">Leaf</tissue>
    </source>
</reference>
<accession>A0A6G1EGA1</accession>
<evidence type="ECO:0000256" key="1">
    <source>
        <dbReference type="SAM" id="MobiDB-lite"/>
    </source>
</evidence>
<organism evidence="2 3">
    <name type="scientific">Oryza meyeriana var. granulata</name>
    <dbReference type="NCBI Taxonomy" id="110450"/>
    <lineage>
        <taxon>Eukaryota</taxon>
        <taxon>Viridiplantae</taxon>
        <taxon>Streptophyta</taxon>
        <taxon>Embryophyta</taxon>
        <taxon>Tracheophyta</taxon>
        <taxon>Spermatophyta</taxon>
        <taxon>Magnoliopsida</taxon>
        <taxon>Liliopsida</taxon>
        <taxon>Poales</taxon>
        <taxon>Poaceae</taxon>
        <taxon>BOP clade</taxon>
        <taxon>Oryzoideae</taxon>
        <taxon>Oryzeae</taxon>
        <taxon>Oryzinae</taxon>
        <taxon>Oryza</taxon>
        <taxon>Oryza meyeriana</taxon>
    </lineage>
</organism>
<dbReference type="AlphaFoldDB" id="A0A6G1EGA1"/>
<dbReference type="EMBL" id="SPHZ02000003">
    <property type="protein sequence ID" value="KAF0922983.1"/>
    <property type="molecule type" value="Genomic_DNA"/>
</dbReference>
<name>A0A6G1EGA1_9ORYZ</name>
<gene>
    <name evidence="2" type="ORF">E2562_002193</name>
</gene>
<evidence type="ECO:0000313" key="3">
    <source>
        <dbReference type="Proteomes" id="UP000479710"/>
    </source>
</evidence>
<comment type="caution">
    <text evidence="2">The sequence shown here is derived from an EMBL/GenBank/DDBJ whole genome shotgun (WGS) entry which is preliminary data.</text>
</comment>
<feature type="region of interest" description="Disordered" evidence="1">
    <location>
        <begin position="158"/>
        <end position="185"/>
    </location>
</feature>
<keyword evidence="3" id="KW-1185">Reference proteome</keyword>
<dbReference type="Proteomes" id="UP000479710">
    <property type="component" value="Unassembled WGS sequence"/>
</dbReference>